<dbReference type="EMBL" id="JASCZI010241727">
    <property type="protein sequence ID" value="MED6205859.1"/>
    <property type="molecule type" value="Genomic_DNA"/>
</dbReference>
<keyword evidence="3" id="KW-0378">Hydrolase</keyword>
<keyword evidence="4" id="KW-0788">Thiol protease</keyword>
<evidence type="ECO:0000256" key="3">
    <source>
        <dbReference type="ARBA" id="ARBA00022801"/>
    </source>
</evidence>
<proteinExistence type="inferred from homology"/>
<evidence type="ECO:0000256" key="1">
    <source>
        <dbReference type="ARBA" id="ARBA00005234"/>
    </source>
</evidence>
<dbReference type="InterPro" id="IPR003653">
    <property type="entry name" value="Peptidase_C48_C"/>
</dbReference>
<sequence length="496" mass="56724">MTKKGKESGKEKGRLRGRKTKHSQSESSQELPTIVEEDASSLDNQILSFLGDLKQQITRREETLMSMLSANASQTQTLAAIIAQQGKTIEGLARKVSELESAHKWDMKTENISLGKTEKVTILGKVKDFVKDTCVDVSDTSTDLNVGIGGNSCKRKLEFVNFSSHDIDILYMIRQRHAGSPFAFLSHNRGEMTSEETPTCLDLSFRPPPGMRFSGTELAVAAYIFSNHGEERECLYDDPHCDGSRFRFLSLRPGCELYDDVLNMVVGMCTGKKKDKTKWWLPTTFSHMILNPDQFSQDTMDYITDRYMGKADDLMMIYIPMHTKNHWYLMIVDIWDKTLVYLDSFHSLENEETQFRISQIRDVAKYLEKMIRDRSFWESKDAFPPLVSTFEPSLPPTGQQEYGSMDCGVWVCEWIMNSHLWLDYRLEDVNDSSRMAIAVQLVTSRENPLCDVISDRAVNYWDAEMLRNHQRERNSDTWSGGIVLEDDPPQPGSSTI</sequence>
<evidence type="ECO:0000313" key="7">
    <source>
        <dbReference type="EMBL" id="MED6205859.1"/>
    </source>
</evidence>
<dbReference type="PANTHER" id="PTHR12606">
    <property type="entry name" value="SENTRIN/SUMO-SPECIFIC PROTEASE"/>
    <property type="match status" value="1"/>
</dbReference>
<dbReference type="PANTHER" id="PTHR12606:SF1">
    <property type="entry name" value="UBIQUITIN-LIKE-SPECIFIC PROTEASE 1A"/>
    <property type="match status" value="1"/>
</dbReference>
<dbReference type="Proteomes" id="UP001341840">
    <property type="component" value="Unassembled WGS sequence"/>
</dbReference>
<keyword evidence="8" id="KW-1185">Reference proteome</keyword>
<evidence type="ECO:0000256" key="5">
    <source>
        <dbReference type="SAM" id="MobiDB-lite"/>
    </source>
</evidence>
<accession>A0ABU6Y9A5</accession>
<dbReference type="Pfam" id="PF02902">
    <property type="entry name" value="Peptidase_C48"/>
    <property type="match status" value="1"/>
</dbReference>
<dbReference type="InterPro" id="IPR038765">
    <property type="entry name" value="Papain-like_cys_pep_sf"/>
</dbReference>
<evidence type="ECO:0000259" key="6">
    <source>
        <dbReference type="PROSITE" id="PS50600"/>
    </source>
</evidence>
<feature type="domain" description="Ubiquitin-like protease family profile" evidence="6">
    <location>
        <begin position="225"/>
        <end position="418"/>
    </location>
</feature>
<name>A0ABU6Y9A5_9FABA</name>
<gene>
    <name evidence="7" type="ORF">PIB30_021651</name>
</gene>
<comment type="caution">
    <text evidence="7">The sequence shown here is derived from an EMBL/GenBank/DDBJ whole genome shotgun (WGS) entry which is preliminary data.</text>
</comment>
<feature type="region of interest" description="Disordered" evidence="5">
    <location>
        <begin position="1"/>
        <end position="32"/>
    </location>
</feature>
<dbReference type="Gene3D" id="3.40.395.10">
    <property type="entry name" value="Adenoviral Proteinase, Chain A"/>
    <property type="match status" value="1"/>
</dbReference>
<evidence type="ECO:0000256" key="4">
    <source>
        <dbReference type="ARBA" id="ARBA00022807"/>
    </source>
</evidence>
<organism evidence="7 8">
    <name type="scientific">Stylosanthes scabra</name>
    <dbReference type="NCBI Taxonomy" id="79078"/>
    <lineage>
        <taxon>Eukaryota</taxon>
        <taxon>Viridiplantae</taxon>
        <taxon>Streptophyta</taxon>
        <taxon>Embryophyta</taxon>
        <taxon>Tracheophyta</taxon>
        <taxon>Spermatophyta</taxon>
        <taxon>Magnoliopsida</taxon>
        <taxon>eudicotyledons</taxon>
        <taxon>Gunneridae</taxon>
        <taxon>Pentapetalae</taxon>
        <taxon>rosids</taxon>
        <taxon>fabids</taxon>
        <taxon>Fabales</taxon>
        <taxon>Fabaceae</taxon>
        <taxon>Papilionoideae</taxon>
        <taxon>50 kb inversion clade</taxon>
        <taxon>dalbergioids sensu lato</taxon>
        <taxon>Dalbergieae</taxon>
        <taxon>Pterocarpus clade</taxon>
        <taxon>Stylosanthes</taxon>
    </lineage>
</organism>
<protein>
    <recommendedName>
        <fullName evidence="6">Ubiquitin-like protease family profile domain-containing protein</fullName>
    </recommendedName>
</protein>
<dbReference type="SUPFAM" id="SSF54001">
    <property type="entry name" value="Cysteine proteinases"/>
    <property type="match status" value="1"/>
</dbReference>
<feature type="compositionally biased region" description="Basic and acidic residues" evidence="5">
    <location>
        <begin position="1"/>
        <end position="14"/>
    </location>
</feature>
<comment type="similarity">
    <text evidence="1">Belongs to the peptidase C48 family.</text>
</comment>
<feature type="region of interest" description="Disordered" evidence="5">
    <location>
        <begin position="477"/>
        <end position="496"/>
    </location>
</feature>
<reference evidence="7 8" key="1">
    <citation type="journal article" date="2023" name="Plants (Basel)">
        <title>Bridging the Gap: Combining Genomics and Transcriptomics Approaches to Understand Stylosanthes scabra, an Orphan Legume from the Brazilian Caatinga.</title>
        <authorList>
            <person name="Ferreira-Neto J.R.C."/>
            <person name="da Silva M.D."/>
            <person name="Binneck E."/>
            <person name="de Melo N.F."/>
            <person name="da Silva R.H."/>
            <person name="de Melo A.L.T.M."/>
            <person name="Pandolfi V."/>
            <person name="Bustamante F.O."/>
            <person name="Brasileiro-Vidal A.C."/>
            <person name="Benko-Iseppon A.M."/>
        </authorList>
    </citation>
    <scope>NUCLEOTIDE SEQUENCE [LARGE SCALE GENOMIC DNA]</scope>
    <source>
        <tissue evidence="7">Leaves</tissue>
    </source>
</reference>
<evidence type="ECO:0000313" key="8">
    <source>
        <dbReference type="Proteomes" id="UP001341840"/>
    </source>
</evidence>
<dbReference type="PROSITE" id="PS50600">
    <property type="entry name" value="ULP_PROTEASE"/>
    <property type="match status" value="1"/>
</dbReference>
<evidence type="ECO:0000256" key="2">
    <source>
        <dbReference type="ARBA" id="ARBA00022670"/>
    </source>
</evidence>
<keyword evidence="2" id="KW-0645">Protease</keyword>